<feature type="domain" description="HTH hxlR-type" evidence="5">
    <location>
        <begin position="12"/>
        <end position="107"/>
    </location>
</feature>
<dbReference type="SUPFAM" id="SSF46785">
    <property type="entry name" value="Winged helix' DNA-binding domain"/>
    <property type="match status" value="1"/>
</dbReference>
<comment type="caution">
    <text evidence="6">The sequence shown here is derived from an EMBL/GenBank/DDBJ whole genome shotgun (WGS) entry which is preliminary data.</text>
</comment>
<evidence type="ECO:0000256" key="2">
    <source>
        <dbReference type="ARBA" id="ARBA00023125"/>
    </source>
</evidence>
<feature type="region of interest" description="Disordered" evidence="4">
    <location>
        <begin position="141"/>
        <end position="177"/>
    </location>
</feature>
<dbReference type="EMBL" id="SHKL01000001">
    <property type="protein sequence ID" value="RZT88097.1"/>
    <property type="molecule type" value="Genomic_DNA"/>
</dbReference>
<reference evidence="6 7" key="1">
    <citation type="submission" date="2019-02" db="EMBL/GenBank/DDBJ databases">
        <title>Sequencing the genomes of 1000 actinobacteria strains.</title>
        <authorList>
            <person name="Klenk H.-P."/>
        </authorList>
    </citation>
    <scope>NUCLEOTIDE SEQUENCE [LARGE SCALE GENOMIC DNA]</scope>
    <source>
        <strain evidence="6 7">DSM 45779</strain>
    </source>
</reference>
<keyword evidence="1" id="KW-0805">Transcription regulation</keyword>
<dbReference type="PROSITE" id="PS51118">
    <property type="entry name" value="HTH_HXLR"/>
    <property type="match status" value="1"/>
</dbReference>
<accession>A0A4Q7V0W0</accession>
<evidence type="ECO:0000259" key="5">
    <source>
        <dbReference type="PROSITE" id="PS51118"/>
    </source>
</evidence>
<gene>
    <name evidence="6" type="ORF">EV383_5033</name>
</gene>
<dbReference type="Gene3D" id="1.10.10.10">
    <property type="entry name" value="Winged helix-like DNA-binding domain superfamily/Winged helix DNA-binding domain"/>
    <property type="match status" value="1"/>
</dbReference>
<dbReference type="Proteomes" id="UP000291591">
    <property type="component" value="Unassembled WGS sequence"/>
</dbReference>
<dbReference type="AlphaFoldDB" id="A0A4Q7V0W0"/>
<organism evidence="6 7">
    <name type="scientific">Pseudonocardia sediminis</name>
    <dbReference type="NCBI Taxonomy" id="1397368"/>
    <lineage>
        <taxon>Bacteria</taxon>
        <taxon>Bacillati</taxon>
        <taxon>Actinomycetota</taxon>
        <taxon>Actinomycetes</taxon>
        <taxon>Pseudonocardiales</taxon>
        <taxon>Pseudonocardiaceae</taxon>
        <taxon>Pseudonocardia</taxon>
    </lineage>
</organism>
<keyword evidence="7" id="KW-1185">Reference proteome</keyword>
<dbReference type="Pfam" id="PF01638">
    <property type="entry name" value="HxlR"/>
    <property type="match status" value="1"/>
</dbReference>
<dbReference type="InterPro" id="IPR036388">
    <property type="entry name" value="WH-like_DNA-bd_sf"/>
</dbReference>
<dbReference type="PANTHER" id="PTHR33204:SF18">
    <property type="entry name" value="TRANSCRIPTIONAL REGULATORY PROTEIN"/>
    <property type="match status" value="1"/>
</dbReference>
<name>A0A4Q7V0W0_PSEST</name>
<sequence length="177" mass="19334">MPLGSDYASQACSLARALEVVGERWTLLILRDCFYGVRRFTDLHRHLGVPRAVLAERLESLTEAGVLRREEAGPGRVEYLLTERGQELWPALHALYGWGERHAAAVPRRRIFRHVACDTGSGDAELDDAGRCPSCGATPEAGEIRVHPGPGLAGEPEPAEPVGRALLSPQRLLEPLT</sequence>
<proteinExistence type="predicted"/>
<dbReference type="RefSeq" id="WP_130292152.1">
    <property type="nucleotide sequence ID" value="NZ_SHKL01000001.1"/>
</dbReference>
<evidence type="ECO:0000256" key="4">
    <source>
        <dbReference type="SAM" id="MobiDB-lite"/>
    </source>
</evidence>
<evidence type="ECO:0000313" key="7">
    <source>
        <dbReference type="Proteomes" id="UP000291591"/>
    </source>
</evidence>
<dbReference type="OrthoDB" id="5181972at2"/>
<evidence type="ECO:0000256" key="1">
    <source>
        <dbReference type="ARBA" id="ARBA00023015"/>
    </source>
</evidence>
<dbReference type="GO" id="GO:0003677">
    <property type="term" value="F:DNA binding"/>
    <property type="evidence" value="ECO:0007669"/>
    <property type="project" value="UniProtKB-KW"/>
</dbReference>
<dbReference type="PANTHER" id="PTHR33204">
    <property type="entry name" value="TRANSCRIPTIONAL REGULATOR, MARR FAMILY"/>
    <property type="match status" value="1"/>
</dbReference>
<keyword evidence="3" id="KW-0804">Transcription</keyword>
<keyword evidence="2" id="KW-0238">DNA-binding</keyword>
<evidence type="ECO:0000256" key="3">
    <source>
        <dbReference type="ARBA" id="ARBA00023163"/>
    </source>
</evidence>
<dbReference type="InterPro" id="IPR002577">
    <property type="entry name" value="HTH_HxlR"/>
</dbReference>
<evidence type="ECO:0000313" key="6">
    <source>
        <dbReference type="EMBL" id="RZT88097.1"/>
    </source>
</evidence>
<dbReference type="InterPro" id="IPR036390">
    <property type="entry name" value="WH_DNA-bd_sf"/>
</dbReference>
<protein>
    <submittedName>
        <fullName evidence="6">HxlR family transcriptional regulator</fullName>
    </submittedName>
</protein>